<accession>A0A3P9KMT8</accession>
<feature type="region of interest" description="Disordered" evidence="2">
    <location>
        <begin position="200"/>
        <end position="219"/>
    </location>
</feature>
<dbReference type="InterPro" id="IPR042417">
    <property type="entry name" value="PALB2"/>
</dbReference>
<reference key="1">
    <citation type="journal article" date="2007" name="Nature">
        <title>The medaka draft genome and insights into vertebrate genome evolution.</title>
        <authorList>
            <person name="Kasahara M."/>
            <person name="Naruse K."/>
            <person name="Sasaki S."/>
            <person name="Nakatani Y."/>
            <person name="Qu W."/>
            <person name="Ahsan B."/>
            <person name="Yamada T."/>
            <person name="Nagayasu Y."/>
            <person name="Doi K."/>
            <person name="Kasai Y."/>
            <person name="Jindo T."/>
            <person name="Kobayashi D."/>
            <person name="Shimada A."/>
            <person name="Toyoda A."/>
            <person name="Kuroki Y."/>
            <person name="Fujiyama A."/>
            <person name="Sasaki T."/>
            <person name="Shimizu A."/>
            <person name="Asakawa S."/>
            <person name="Shimizu N."/>
            <person name="Hashimoto S."/>
            <person name="Yang J."/>
            <person name="Lee Y."/>
            <person name="Matsushima K."/>
            <person name="Sugano S."/>
            <person name="Sakaizumi M."/>
            <person name="Narita T."/>
            <person name="Ohishi K."/>
            <person name="Haga S."/>
            <person name="Ohta F."/>
            <person name="Nomoto H."/>
            <person name="Nogata K."/>
            <person name="Morishita T."/>
            <person name="Endo T."/>
            <person name="Shin-I T."/>
            <person name="Takeda H."/>
            <person name="Morishita S."/>
            <person name="Kohara Y."/>
        </authorList>
    </citation>
    <scope>NUCLEOTIDE SEQUENCE [LARGE SCALE GENOMIC DNA]</scope>
    <source>
        <strain>Hd-rR</strain>
    </source>
</reference>
<keyword evidence="1" id="KW-0175">Coiled coil</keyword>
<dbReference type="PANTHER" id="PTHR14662:SF2">
    <property type="entry name" value="PARTNER AND LOCALIZER OF BRCA2"/>
    <property type="match status" value="1"/>
</dbReference>
<dbReference type="SUPFAM" id="SSF50978">
    <property type="entry name" value="WD40 repeat-like"/>
    <property type="match status" value="1"/>
</dbReference>
<dbReference type="AlphaFoldDB" id="A0A3P9KMT8"/>
<dbReference type="GO" id="GO:0003677">
    <property type="term" value="F:DNA binding"/>
    <property type="evidence" value="ECO:0007669"/>
    <property type="project" value="InterPro"/>
</dbReference>
<dbReference type="Pfam" id="PF16756">
    <property type="entry name" value="PALB2_WD40"/>
    <property type="match status" value="1"/>
</dbReference>
<reference evidence="4" key="4">
    <citation type="submission" date="2025-09" db="UniProtKB">
        <authorList>
            <consortium name="Ensembl"/>
        </authorList>
    </citation>
    <scope>IDENTIFICATION</scope>
    <source>
        <strain evidence="4">HNI</strain>
    </source>
</reference>
<sequence length="1036" mass="113012">MNNKAGDILQCEKQLRDALHSDDKEKLRRKLALLKREYVKTAQRLQRAERLEAVRKHVRSRISEQNQPDHHRDSEDATASRVNSPSLILSTTNAEDQGSAQAQEHDPPDSDPSRRSQVIRFILPSESSPQPPDSCHDSGRGHRPSSALRLRSRRSRLRWERRSAEADQSAGVNLKALEPSEAIQGAITAEEEETVKWRGADTVNESEEKLSGQDSDSPSLLLTHWSAHKKAENGEEEKTENWKRQEKREDKTDVVEQVYPIFMKHSFKRKTPQQTIRGPSDWTSLLLPPASSPVQAPLLSLPPTSLCSLVGSLKSVDIHQDFHLPDEHFASLKLHKLRQVAVESGVEHFSTPSRNTRSSLRRSDFRDSWTTVPLLPTSSPTAAELPLSDEKHKAADLLSFLPHCSENLTETLSSSSFTKEQTEGVENVEKVVVVVMQEIPEEPETIAAQVNIQCSLSAGNIRRSPTTDQMVPHPKISDPQTRSEQVSSEEQADDRGEGGAVQDQRSVAPEEKSRAEIQNLDWCGKEIPEEPPNTSTCSQDDEDEGEAEVNVQNALDPLDSKEPHSNLCEEKRPENKPMCATQLPDLLLTSHIPSAPCPFLSPRLPSTLLSSPALPSLGLTPHPAAGSLPLTLSPSAPSLSLPPPHSPSAQALPPPALSPCPSFPVESAVCPPLPCAQRRSSGSPTPTETPIMRRTHTLKAAAGGLLVDVCCFLRASGDLCVAAAGKWAVCLWSQSSASDWSLKHTWTFSEPVINVFPVLDAAGLICVTLGQLEIREVRVLSCSSLMQMLICEGVIQVVVGVSRSRVVTSSCSTMGSTLQVFALSDSSRSQRGQPLESPGVCVSALAPVDGLPDALIATDEDGHLFIWNTKTGQLLCKVQLEQSLSHSACLRGFSVSGALLVVLQHQHLSLPQEEDKTKLKEDTPSEEPEMALFSLIATNPQTGRSVLVTQLTPPNAWRSRLLEADVNQSRVAALSQSGGVCVWELGRGGGPQTLKAPEGEDWQLARWGEEDTLVIGHQNGDVSLYCCSADPTSSCL</sequence>
<protein>
    <recommendedName>
        <fullName evidence="3">Partner and localiser of BRCA2 WD40 domain-containing protein</fullName>
    </recommendedName>
</protein>
<name>A0A3P9KMT8_ORYLA</name>
<dbReference type="Ensembl" id="ENSORLT00020016718.1">
    <property type="protein sequence ID" value="ENSORLP00020009840.1"/>
    <property type="gene ID" value="ENSORLG00020010753.1"/>
</dbReference>
<feature type="compositionally biased region" description="Basic and acidic residues" evidence="2">
    <location>
        <begin position="103"/>
        <end position="114"/>
    </location>
</feature>
<feature type="region of interest" description="Disordered" evidence="2">
    <location>
        <begin position="227"/>
        <end position="248"/>
    </location>
</feature>
<evidence type="ECO:0000313" key="4">
    <source>
        <dbReference type="Ensembl" id="ENSORLP00020009840.1"/>
    </source>
</evidence>
<dbReference type="GO" id="GO:0000724">
    <property type="term" value="P:double-strand break repair via homologous recombination"/>
    <property type="evidence" value="ECO:0007669"/>
    <property type="project" value="InterPro"/>
</dbReference>
<feature type="region of interest" description="Disordered" evidence="2">
    <location>
        <begin position="462"/>
        <end position="576"/>
    </location>
</feature>
<dbReference type="InterPro" id="IPR036322">
    <property type="entry name" value="WD40_repeat_dom_sf"/>
</dbReference>
<dbReference type="Proteomes" id="UP000265180">
    <property type="component" value="Chromosome 1"/>
</dbReference>
<evidence type="ECO:0000256" key="1">
    <source>
        <dbReference type="SAM" id="Coils"/>
    </source>
</evidence>
<feature type="compositionally biased region" description="Polar residues" evidence="2">
    <location>
        <begin position="80"/>
        <end position="102"/>
    </location>
</feature>
<feature type="coiled-coil region" evidence="1">
    <location>
        <begin position="24"/>
        <end position="51"/>
    </location>
</feature>
<reference evidence="4" key="3">
    <citation type="submission" date="2025-08" db="UniProtKB">
        <authorList>
            <consortium name="Ensembl"/>
        </authorList>
    </citation>
    <scope>IDENTIFICATION</scope>
    <source>
        <strain evidence="4">HNI</strain>
    </source>
</reference>
<feature type="compositionally biased region" description="Basic and acidic residues" evidence="2">
    <location>
        <begin position="558"/>
        <end position="575"/>
    </location>
</feature>
<dbReference type="InterPro" id="IPR015943">
    <property type="entry name" value="WD40/YVTN_repeat-like_dom_sf"/>
</dbReference>
<evidence type="ECO:0000259" key="3">
    <source>
        <dbReference type="Pfam" id="PF16756"/>
    </source>
</evidence>
<feature type="compositionally biased region" description="Basic and acidic residues" evidence="2">
    <location>
        <begin position="239"/>
        <end position="248"/>
    </location>
</feature>
<feature type="domain" description="Partner and localiser of BRCA2 WD40" evidence="3">
    <location>
        <begin position="697"/>
        <end position="1025"/>
    </location>
</feature>
<evidence type="ECO:0000313" key="5">
    <source>
        <dbReference type="Proteomes" id="UP000265180"/>
    </source>
</evidence>
<proteinExistence type="predicted"/>
<feature type="region of interest" description="Disordered" evidence="2">
    <location>
        <begin position="56"/>
        <end position="173"/>
    </location>
</feature>
<dbReference type="PANTHER" id="PTHR14662">
    <property type="entry name" value="PARTNER AND LOCALIZER OF BRCA2"/>
    <property type="match status" value="1"/>
</dbReference>
<dbReference type="InterPro" id="IPR031920">
    <property type="entry name" value="PALB2_WD40"/>
</dbReference>
<feature type="compositionally biased region" description="Polar residues" evidence="2">
    <location>
        <begin position="478"/>
        <end position="489"/>
    </location>
</feature>
<evidence type="ECO:0000256" key="2">
    <source>
        <dbReference type="SAM" id="MobiDB-lite"/>
    </source>
</evidence>
<organism evidence="4 5">
    <name type="scientific">Oryzias latipes</name>
    <name type="common">Japanese rice fish</name>
    <name type="synonym">Japanese killifish</name>
    <dbReference type="NCBI Taxonomy" id="8090"/>
    <lineage>
        <taxon>Eukaryota</taxon>
        <taxon>Metazoa</taxon>
        <taxon>Chordata</taxon>
        <taxon>Craniata</taxon>
        <taxon>Vertebrata</taxon>
        <taxon>Euteleostomi</taxon>
        <taxon>Actinopterygii</taxon>
        <taxon>Neopterygii</taxon>
        <taxon>Teleostei</taxon>
        <taxon>Neoteleostei</taxon>
        <taxon>Acanthomorphata</taxon>
        <taxon>Ovalentaria</taxon>
        <taxon>Atherinomorphae</taxon>
        <taxon>Beloniformes</taxon>
        <taxon>Adrianichthyidae</taxon>
        <taxon>Oryziinae</taxon>
        <taxon>Oryzias</taxon>
    </lineage>
</organism>
<dbReference type="Gene3D" id="2.130.10.10">
    <property type="entry name" value="YVTN repeat-like/Quinoprotein amine dehydrogenase"/>
    <property type="match status" value="1"/>
</dbReference>
<reference evidence="4 5" key="2">
    <citation type="submission" date="2017-04" db="EMBL/GenBank/DDBJ databases">
        <title>CpG methylation of centromeres and impact of large insertions on vertebrate speciation.</title>
        <authorList>
            <person name="Ichikawa K."/>
            <person name="Yoshimura J."/>
            <person name="Morishita S."/>
        </authorList>
    </citation>
    <scope>NUCLEOTIDE SEQUENCE</scope>
    <source>
        <strain evidence="4 5">HNI</strain>
    </source>
</reference>